<feature type="region of interest" description="Disordered" evidence="1">
    <location>
        <begin position="30"/>
        <end position="57"/>
    </location>
</feature>
<gene>
    <name evidence="2" type="ORF">A4X06_0g8039</name>
</gene>
<evidence type="ECO:0000313" key="3">
    <source>
        <dbReference type="Proteomes" id="UP000077684"/>
    </source>
</evidence>
<dbReference type="GO" id="GO:0006508">
    <property type="term" value="P:proteolysis"/>
    <property type="evidence" value="ECO:0007669"/>
    <property type="project" value="InterPro"/>
</dbReference>
<proteinExistence type="predicted"/>
<dbReference type="GO" id="GO:0004190">
    <property type="term" value="F:aspartic-type endopeptidase activity"/>
    <property type="evidence" value="ECO:0007669"/>
    <property type="project" value="InterPro"/>
</dbReference>
<evidence type="ECO:0000256" key="1">
    <source>
        <dbReference type="SAM" id="MobiDB-lite"/>
    </source>
</evidence>
<dbReference type="InterPro" id="IPR001969">
    <property type="entry name" value="Aspartic_peptidase_AS"/>
</dbReference>
<accession>A0A8X7ML37</accession>
<sequence>MTRRIEAELVTHLPTIAQVMLEEDFHQYADGHDSDEDEEAGTDEQADDGPEADEDQYDVRQVRIHSVKLDSKKISSQPREGPGRRHEQVSAFKLPVWVNPRTNVDALAPYELLIDSGSELSLISAKAAHKIVPNAIWHPAQPIELRGFDDGEPQRTRAVLQIPIVFQCFEGLRTEMCEFHVVERCSDGWLLVGYMHHP</sequence>
<evidence type="ECO:0000313" key="2">
    <source>
        <dbReference type="EMBL" id="KAE8239796.1"/>
    </source>
</evidence>
<dbReference type="Proteomes" id="UP000077684">
    <property type="component" value="Unassembled WGS sequence"/>
</dbReference>
<dbReference type="PROSITE" id="PS00141">
    <property type="entry name" value="ASP_PROTEASE"/>
    <property type="match status" value="1"/>
</dbReference>
<reference evidence="2" key="2">
    <citation type="journal article" date="2019" name="IMA Fungus">
        <title>Genome sequencing and comparison of five Tilletia species to identify candidate genes for the detection of regulated species infecting wheat.</title>
        <authorList>
            <person name="Nguyen H.D.T."/>
            <person name="Sultana T."/>
            <person name="Kesanakurti P."/>
            <person name="Hambleton S."/>
        </authorList>
    </citation>
    <scope>NUCLEOTIDE SEQUENCE</scope>
    <source>
        <strain evidence="2">DAOMC 236426</strain>
    </source>
</reference>
<organism evidence="2 3">
    <name type="scientific">Tilletia controversa</name>
    <name type="common">dwarf bunt fungus</name>
    <dbReference type="NCBI Taxonomy" id="13291"/>
    <lineage>
        <taxon>Eukaryota</taxon>
        <taxon>Fungi</taxon>
        <taxon>Dikarya</taxon>
        <taxon>Basidiomycota</taxon>
        <taxon>Ustilaginomycotina</taxon>
        <taxon>Exobasidiomycetes</taxon>
        <taxon>Tilletiales</taxon>
        <taxon>Tilletiaceae</taxon>
        <taxon>Tilletia</taxon>
    </lineage>
</organism>
<name>A0A8X7ML37_9BASI</name>
<keyword evidence="3" id="KW-1185">Reference proteome</keyword>
<comment type="caution">
    <text evidence="2">The sequence shown here is derived from an EMBL/GenBank/DDBJ whole genome shotgun (WGS) entry which is preliminary data.</text>
</comment>
<reference evidence="2" key="1">
    <citation type="submission" date="2016-04" db="EMBL/GenBank/DDBJ databases">
        <authorList>
            <person name="Nguyen H.D."/>
            <person name="Samba Siva P."/>
            <person name="Cullis J."/>
            <person name="Levesque C.A."/>
            <person name="Hambleton S."/>
        </authorList>
    </citation>
    <scope>NUCLEOTIDE SEQUENCE</scope>
    <source>
        <strain evidence="2">DAOMC 236426</strain>
    </source>
</reference>
<feature type="compositionally biased region" description="Acidic residues" evidence="1">
    <location>
        <begin position="33"/>
        <end position="56"/>
    </location>
</feature>
<dbReference type="CDD" id="cd00303">
    <property type="entry name" value="retropepsin_like"/>
    <property type="match status" value="1"/>
</dbReference>
<dbReference type="EMBL" id="LWDE02001596">
    <property type="protein sequence ID" value="KAE8239796.1"/>
    <property type="molecule type" value="Genomic_DNA"/>
</dbReference>
<protein>
    <submittedName>
        <fullName evidence="2">Uncharacterized protein</fullName>
    </submittedName>
</protein>
<dbReference type="AlphaFoldDB" id="A0A8X7ML37"/>